<feature type="region of interest" description="Disordered" evidence="1">
    <location>
        <begin position="1"/>
        <end position="50"/>
    </location>
</feature>
<keyword evidence="4" id="KW-1185">Reference proteome</keyword>
<dbReference type="Gene3D" id="3.90.190.10">
    <property type="entry name" value="Protein tyrosine phosphatase superfamily"/>
    <property type="match status" value="1"/>
</dbReference>
<dbReference type="PANTHER" id="PTHR45706:SF1">
    <property type="entry name" value="PEZ, ISOFORM A"/>
    <property type="match status" value="1"/>
</dbReference>
<evidence type="ECO:0000259" key="2">
    <source>
        <dbReference type="PROSITE" id="PS50055"/>
    </source>
</evidence>
<gene>
    <name evidence="3" type="ORF">OTU49_015023</name>
</gene>
<dbReference type="Proteomes" id="UP001445076">
    <property type="component" value="Unassembled WGS sequence"/>
</dbReference>
<dbReference type="PANTHER" id="PTHR45706">
    <property type="entry name" value="TYROSINE-PROTEIN PHOSPHATASE"/>
    <property type="match status" value="1"/>
</dbReference>
<protein>
    <recommendedName>
        <fullName evidence="2">Tyrosine-protein phosphatase domain-containing protein</fullName>
    </recommendedName>
</protein>
<comment type="caution">
    <text evidence="3">The sequence shown here is derived from an EMBL/GenBank/DDBJ whole genome shotgun (WGS) entry which is preliminary data.</text>
</comment>
<organism evidence="3 4">
    <name type="scientific">Cherax quadricarinatus</name>
    <name type="common">Australian red claw crayfish</name>
    <dbReference type="NCBI Taxonomy" id="27406"/>
    <lineage>
        <taxon>Eukaryota</taxon>
        <taxon>Metazoa</taxon>
        <taxon>Ecdysozoa</taxon>
        <taxon>Arthropoda</taxon>
        <taxon>Crustacea</taxon>
        <taxon>Multicrustacea</taxon>
        <taxon>Malacostraca</taxon>
        <taxon>Eumalacostraca</taxon>
        <taxon>Eucarida</taxon>
        <taxon>Decapoda</taxon>
        <taxon>Pleocyemata</taxon>
        <taxon>Astacidea</taxon>
        <taxon>Parastacoidea</taxon>
        <taxon>Parastacidae</taxon>
        <taxon>Cherax</taxon>
    </lineage>
</organism>
<dbReference type="PRINTS" id="PR00700">
    <property type="entry name" value="PRTYPHPHTASE"/>
</dbReference>
<accession>A0AAW0Y642</accession>
<dbReference type="AlphaFoldDB" id="A0AAW0Y642"/>
<evidence type="ECO:0000313" key="4">
    <source>
        <dbReference type="Proteomes" id="UP001445076"/>
    </source>
</evidence>
<dbReference type="InterPro" id="IPR029021">
    <property type="entry name" value="Prot-tyrosine_phosphatase-like"/>
</dbReference>
<dbReference type="SMART" id="SM00194">
    <property type="entry name" value="PTPc"/>
    <property type="match status" value="1"/>
</dbReference>
<feature type="compositionally biased region" description="Low complexity" evidence="1">
    <location>
        <begin position="414"/>
        <end position="427"/>
    </location>
</feature>
<evidence type="ECO:0000256" key="1">
    <source>
        <dbReference type="SAM" id="MobiDB-lite"/>
    </source>
</evidence>
<dbReference type="SUPFAM" id="SSF52799">
    <property type="entry name" value="(Phosphotyrosine protein) phosphatases II"/>
    <property type="match status" value="1"/>
</dbReference>
<evidence type="ECO:0000313" key="3">
    <source>
        <dbReference type="EMBL" id="KAK8750845.1"/>
    </source>
</evidence>
<reference evidence="3 4" key="1">
    <citation type="journal article" date="2024" name="BMC Genomics">
        <title>Genome assembly of redclaw crayfish (Cherax quadricarinatus) provides insights into its immune adaptation and hypoxia tolerance.</title>
        <authorList>
            <person name="Liu Z."/>
            <person name="Zheng J."/>
            <person name="Li H."/>
            <person name="Fang K."/>
            <person name="Wang S."/>
            <person name="He J."/>
            <person name="Zhou D."/>
            <person name="Weng S."/>
            <person name="Chi M."/>
            <person name="Gu Z."/>
            <person name="He J."/>
            <person name="Li F."/>
            <person name="Wang M."/>
        </authorList>
    </citation>
    <scope>NUCLEOTIDE SEQUENCE [LARGE SCALE GENOMIC DNA]</scope>
    <source>
        <strain evidence="3">ZL_2023a</strain>
    </source>
</reference>
<name>A0AAW0Y642_CHEQU</name>
<feature type="region of interest" description="Disordered" evidence="1">
    <location>
        <begin position="414"/>
        <end position="433"/>
    </location>
</feature>
<dbReference type="InterPro" id="IPR000242">
    <property type="entry name" value="PTP_cat"/>
</dbReference>
<dbReference type="EMBL" id="JARKIK010000007">
    <property type="protein sequence ID" value="KAK8750845.1"/>
    <property type="molecule type" value="Genomic_DNA"/>
</dbReference>
<sequence>VTHPVKQQPAQQRESGGEMSGLKLSPRKKWGAPPTGPMVLAGQPEPVLPSSLSAQDTLVVHNSGQTKTVETCADSLVAHDTGQTKPRDAMSESFAVRTTAHMRTQENIGDSHILRETGQMSTWEAVGTGEPVKNIENIPGTSSAKESTPDVLRGASHSRSGPKDPRSVQLEAKLLSGDILQEFELIPRMKLNADFTTATKPDNIPRNRYKDIVPYEENRVKITPTKDNKSGYINASHITASVGEGQRFYICCQGPLANTVAHFWQCVWEADVYLVVMLTSVTGDTATSKSFPYWPQTDNTSVECGQYRVFRKHSTLSGSHITSRLQVVHVPARKTRTIWHLQFTDWADHGCPEDILGYISFFGRIINPAKVHVPGGSGCRAQPQHPSAGALFGRCGSFWGHYLVRPPFRGYRSQPSFGSSKGSSSPKATEDGTCSDHCPIQVCVPGITGLPE</sequence>
<dbReference type="GO" id="GO:0004725">
    <property type="term" value="F:protein tyrosine phosphatase activity"/>
    <property type="evidence" value="ECO:0007669"/>
    <property type="project" value="InterPro"/>
</dbReference>
<dbReference type="PROSITE" id="PS50055">
    <property type="entry name" value="TYR_PHOSPHATASE_PTP"/>
    <property type="match status" value="1"/>
</dbReference>
<feature type="region of interest" description="Disordered" evidence="1">
    <location>
        <begin position="131"/>
        <end position="167"/>
    </location>
</feature>
<dbReference type="Pfam" id="PF00102">
    <property type="entry name" value="Y_phosphatase"/>
    <property type="match status" value="1"/>
</dbReference>
<proteinExistence type="predicted"/>
<feature type="non-terminal residue" evidence="3">
    <location>
        <position position="1"/>
    </location>
</feature>
<feature type="domain" description="Tyrosine-protein phosphatase" evidence="2">
    <location>
        <begin position="179"/>
        <end position="398"/>
    </location>
</feature>